<protein>
    <submittedName>
        <fullName evidence="1">Uncharacterized protein</fullName>
    </submittedName>
</protein>
<name>A0ACC1JNG9_9FUNG</name>
<organism evidence="1 2">
    <name type="scientific">Coemansia nantahalensis</name>
    <dbReference type="NCBI Taxonomy" id="2789366"/>
    <lineage>
        <taxon>Eukaryota</taxon>
        <taxon>Fungi</taxon>
        <taxon>Fungi incertae sedis</taxon>
        <taxon>Zoopagomycota</taxon>
        <taxon>Kickxellomycotina</taxon>
        <taxon>Kickxellomycetes</taxon>
        <taxon>Kickxellales</taxon>
        <taxon>Kickxellaceae</taxon>
        <taxon>Coemansia</taxon>
    </lineage>
</organism>
<keyword evidence="2" id="KW-1185">Reference proteome</keyword>
<dbReference type="EMBL" id="JANBUJ010002508">
    <property type="protein sequence ID" value="KAJ2764039.1"/>
    <property type="molecule type" value="Genomic_DNA"/>
</dbReference>
<gene>
    <name evidence="1" type="ORF">IWQ57_005330</name>
</gene>
<proteinExistence type="predicted"/>
<comment type="caution">
    <text evidence="1">The sequence shown here is derived from an EMBL/GenBank/DDBJ whole genome shotgun (WGS) entry which is preliminary data.</text>
</comment>
<sequence length="139" mass="15825">MTREIRTYGRLHDMQGSRVPRVYGHGLLVVRGIPYAVVAMELVVDRIRQANGEDRGRAILRQCPLAIRKAALAVLEAVHRRGACHRDARPYNILFEDDPNDEGTLRPRMIDFSLGKVDPDDNDMDNDWDDWSEVLGLDS</sequence>
<evidence type="ECO:0000313" key="2">
    <source>
        <dbReference type="Proteomes" id="UP001140234"/>
    </source>
</evidence>
<evidence type="ECO:0000313" key="1">
    <source>
        <dbReference type="EMBL" id="KAJ2764039.1"/>
    </source>
</evidence>
<reference evidence="1" key="1">
    <citation type="submission" date="2022-07" db="EMBL/GenBank/DDBJ databases">
        <title>Phylogenomic reconstructions and comparative analyses of Kickxellomycotina fungi.</title>
        <authorList>
            <person name="Reynolds N.K."/>
            <person name="Stajich J.E."/>
            <person name="Barry K."/>
            <person name="Grigoriev I.V."/>
            <person name="Crous P."/>
            <person name="Smith M.E."/>
        </authorList>
    </citation>
    <scope>NUCLEOTIDE SEQUENCE</scope>
    <source>
        <strain evidence="1">CBS 109366</strain>
    </source>
</reference>
<accession>A0ACC1JNG9</accession>
<dbReference type="Proteomes" id="UP001140234">
    <property type="component" value="Unassembled WGS sequence"/>
</dbReference>